<keyword evidence="1" id="KW-0472">Membrane</keyword>
<feature type="transmembrane region" description="Helical" evidence="1">
    <location>
        <begin position="344"/>
        <end position="366"/>
    </location>
</feature>
<dbReference type="PROSITE" id="PS51257">
    <property type="entry name" value="PROKAR_LIPOPROTEIN"/>
    <property type="match status" value="1"/>
</dbReference>
<name>A0ABX0Q489_9GAMM</name>
<evidence type="ECO:0008006" key="4">
    <source>
        <dbReference type="Google" id="ProtNLM"/>
    </source>
</evidence>
<keyword evidence="1" id="KW-0812">Transmembrane</keyword>
<keyword evidence="1" id="KW-1133">Transmembrane helix</keyword>
<gene>
    <name evidence="2" type="ORF">HBF26_09790</name>
</gene>
<feature type="transmembrane region" description="Helical" evidence="1">
    <location>
        <begin position="186"/>
        <end position="205"/>
    </location>
</feature>
<evidence type="ECO:0000256" key="1">
    <source>
        <dbReference type="SAM" id="Phobius"/>
    </source>
</evidence>
<dbReference type="RefSeq" id="WP_167125425.1">
    <property type="nucleotide sequence ID" value="NZ_JAAQQR010000003.1"/>
</dbReference>
<feature type="transmembrane region" description="Helical" evidence="1">
    <location>
        <begin position="319"/>
        <end position="338"/>
    </location>
</feature>
<proteinExistence type="predicted"/>
<feature type="transmembrane region" description="Helical" evidence="1">
    <location>
        <begin position="147"/>
        <end position="174"/>
    </location>
</feature>
<dbReference type="Proteomes" id="UP001429601">
    <property type="component" value="Unassembled WGS sequence"/>
</dbReference>
<protein>
    <recommendedName>
        <fullName evidence="4">Oligosaccharide repeat unit polymerase</fullName>
    </recommendedName>
</protein>
<feature type="transmembrane region" description="Helical" evidence="1">
    <location>
        <begin position="7"/>
        <end position="27"/>
    </location>
</feature>
<evidence type="ECO:0000313" key="3">
    <source>
        <dbReference type="Proteomes" id="UP001429601"/>
    </source>
</evidence>
<accession>A0ABX0Q489</accession>
<feature type="transmembrane region" description="Helical" evidence="1">
    <location>
        <begin position="76"/>
        <end position="96"/>
    </location>
</feature>
<keyword evidence="3" id="KW-1185">Reference proteome</keyword>
<feature type="transmembrane region" description="Helical" evidence="1">
    <location>
        <begin position="226"/>
        <end position="246"/>
    </location>
</feature>
<comment type="caution">
    <text evidence="2">The sequence shown here is derived from an EMBL/GenBank/DDBJ whole genome shotgun (WGS) entry which is preliminary data.</text>
</comment>
<reference evidence="2 3" key="1">
    <citation type="journal article" date="2011" name="Curr. Microbiol.">
        <title>Luteibacter jiangsuensis sp. nov.: a methamidophos-degrading bacterium isolated from a methamidophos-manufacturing factory.</title>
        <authorList>
            <person name="Wang L."/>
            <person name="Wang G.L."/>
            <person name="Li S.P."/>
            <person name="Jiang J.D."/>
        </authorList>
    </citation>
    <scope>NUCLEOTIDE SEQUENCE [LARGE SCALE GENOMIC DNA]</scope>
    <source>
        <strain evidence="2 3">CGMCC 1.10133</strain>
    </source>
</reference>
<sequence length="394" mass="43187">MKRLLRLPSTYLCLPMLLACGITLLTYDLPEGYGQGILLLVFASLGIMLADVCCAPRLPAPWRFRERTYAGTREGFVALAFAGVVVVFCLLDLLLYPVPLISNPSSYATLEPGREHLRHISDMCWILPVIGLLCARHPALRSGLIVIGLAFPVMVIDRNRIFAGLFSIAFVLAFRRDEARPLPWKAIALLGLIGCVVFSVLGTLRSGSIEHVTLPFGDLYRSAPQGVKWLLLYVSAGPYNFAAMLAKHYTNTDFLLHQLVPGSGALATADTDIPLDAININVGTEYLPFLMAWGAGGAVVAMVAAYALLLWCVRRLRPAVPLFGLLMFLRIAYVSVMSPFAPQIFIWMNGGFLALCLLLQLLAGLLPNRRAAMPSLLSDHHHELPAWQTTTKST</sequence>
<dbReference type="EMBL" id="JAAQQR010000003">
    <property type="protein sequence ID" value="NID05178.1"/>
    <property type="molecule type" value="Genomic_DNA"/>
</dbReference>
<feature type="transmembrane region" description="Helical" evidence="1">
    <location>
        <begin position="290"/>
        <end position="312"/>
    </location>
</feature>
<organism evidence="2 3">
    <name type="scientific">Luteibacter jiangsuensis</name>
    <dbReference type="NCBI Taxonomy" id="637577"/>
    <lineage>
        <taxon>Bacteria</taxon>
        <taxon>Pseudomonadati</taxon>
        <taxon>Pseudomonadota</taxon>
        <taxon>Gammaproteobacteria</taxon>
        <taxon>Lysobacterales</taxon>
        <taxon>Rhodanobacteraceae</taxon>
        <taxon>Luteibacter</taxon>
    </lineage>
</organism>
<evidence type="ECO:0000313" key="2">
    <source>
        <dbReference type="EMBL" id="NID05178.1"/>
    </source>
</evidence>
<feature type="transmembrane region" description="Helical" evidence="1">
    <location>
        <begin position="33"/>
        <end position="55"/>
    </location>
</feature>